<dbReference type="EMBL" id="BKCJ010175458">
    <property type="protein sequence ID" value="GEY40138.1"/>
    <property type="molecule type" value="Genomic_DNA"/>
</dbReference>
<reference evidence="1" key="1">
    <citation type="journal article" date="2019" name="Sci. Rep.">
        <title>Draft genome of Tanacetum cinerariifolium, the natural source of mosquito coil.</title>
        <authorList>
            <person name="Yamashiro T."/>
            <person name="Shiraishi A."/>
            <person name="Satake H."/>
            <person name="Nakayama K."/>
        </authorList>
    </citation>
    <scope>NUCLEOTIDE SEQUENCE</scope>
</reference>
<dbReference type="AlphaFoldDB" id="A0A699HST0"/>
<gene>
    <name evidence="1" type="ORF">Tci_412112</name>
</gene>
<proteinExistence type="predicted"/>
<evidence type="ECO:0000313" key="1">
    <source>
        <dbReference type="EMBL" id="GEY40138.1"/>
    </source>
</evidence>
<sequence>MSSGVIGERVRVMSMGSHSCVGGDGGTLGGGEIAMKDEEVAMVDGVFEGAFETLGDESWCLGLEVNALVDVMEVMVVDDKMKNMMNW</sequence>
<accession>A0A699HST0</accession>
<organism evidence="1">
    <name type="scientific">Tanacetum cinerariifolium</name>
    <name type="common">Dalmatian daisy</name>
    <name type="synonym">Chrysanthemum cinerariifolium</name>
    <dbReference type="NCBI Taxonomy" id="118510"/>
    <lineage>
        <taxon>Eukaryota</taxon>
        <taxon>Viridiplantae</taxon>
        <taxon>Streptophyta</taxon>
        <taxon>Embryophyta</taxon>
        <taxon>Tracheophyta</taxon>
        <taxon>Spermatophyta</taxon>
        <taxon>Magnoliopsida</taxon>
        <taxon>eudicotyledons</taxon>
        <taxon>Gunneridae</taxon>
        <taxon>Pentapetalae</taxon>
        <taxon>asterids</taxon>
        <taxon>campanulids</taxon>
        <taxon>Asterales</taxon>
        <taxon>Asteraceae</taxon>
        <taxon>Asteroideae</taxon>
        <taxon>Anthemideae</taxon>
        <taxon>Anthemidinae</taxon>
        <taxon>Tanacetum</taxon>
    </lineage>
</organism>
<protein>
    <submittedName>
        <fullName evidence="1">Uncharacterized protein</fullName>
    </submittedName>
</protein>
<comment type="caution">
    <text evidence="1">The sequence shown here is derived from an EMBL/GenBank/DDBJ whole genome shotgun (WGS) entry which is preliminary data.</text>
</comment>
<name>A0A699HST0_TANCI</name>